<dbReference type="AlphaFoldDB" id="A0A1U9VDQ8"/>
<gene>
    <name evidence="1" type="ORF">B0B51_01455</name>
</gene>
<evidence type="ECO:0000313" key="2">
    <source>
        <dbReference type="Proteomes" id="UP000189628"/>
    </source>
</evidence>
<organism evidence="1 2">
    <name type="scientific">blood disease bacterium A2-HR MARDI</name>
    <dbReference type="NCBI Taxonomy" id="1944648"/>
    <lineage>
        <taxon>Bacteria</taxon>
        <taxon>Pseudomonadati</taxon>
        <taxon>Pseudomonadota</taxon>
        <taxon>Betaproteobacteria</taxon>
        <taxon>Burkholderiales</taxon>
        <taxon>Burkholderiaceae</taxon>
        <taxon>Ralstonia</taxon>
        <taxon>Ralstonia solanacearum species complex</taxon>
    </lineage>
</organism>
<proteinExistence type="predicted"/>
<dbReference type="InterPro" id="IPR021146">
    <property type="entry name" value="Phage_gp6-like_head-tail"/>
</dbReference>
<dbReference type="Pfam" id="PF05135">
    <property type="entry name" value="Phage_connect_1"/>
    <property type="match status" value="1"/>
</dbReference>
<sequence length="224" mass="24918">MGIRCIAQPAEEPVSLAEAKQHLRVDFPDDDALITSLIVAARVAAENICRRAFVTQKWELALDGFPRQNFFGSLSAIAPVDAFIPNIIAAEMGYVVRFRGGKIELPKPRLQSVDYIKYLDVGGVQQTLDPTQYLIDPMSEPGVITPVINTYWPVTQNVMNSVRIGFTTGYGDAVDVPEGIKSWIKLRVATLYSNREEVAVLNRGKVEMLPYVDSLLDPYLVVYL</sequence>
<dbReference type="NCBIfam" id="TIGR01560">
    <property type="entry name" value="put_DNA_pack"/>
    <property type="match status" value="1"/>
</dbReference>
<dbReference type="Proteomes" id="UP000189628">
    <property type="component" value="Chromosome"/>
</dbReference>
<name>A0A1U9VDQ8_9RALS</name>
<dbReference type="InterPro" id="IPR011738">
    <property type="entry name" value="Phage_CHP"/>
</dbReference>
<dbReference type="Gene3D" id="1.10.3230.30">
    <property type="entry name" value="Phage gp6-like head-tail connector protein"/>
    <property type="match status" value="1"/>
</dbReference>
<dbReference type="RefSeq" id="WP_078221660.1">
    <property type="nucleotide sequence ID" value="NZ_CP019911.1"/>
</dbReference>
<protein>
    <recommendedName>
        <fullName evidence="3">Phage head-tail connector protein</fullName>
    </recommendedName>
</protein>
<dbReference type="EMBL" id="CP019911">
    <property type="protein sequence ID" value="AQW28812.1"/>
    <property type="molecule type" value="Genomic_DNA"/>
</dbReference>
<reference evidence="1 2" key="1">
    <citation type="submission" date="2017-02" db="EMBL/GenBank/DDBJ databases">
        <title>Blood Disease Bacterium A2-HR MARDI.</title>
        <authorList>
            <person name="Badrun R."/>
            <person name="Abu Bakar N."/>
            <person name="Laboh R."/>
        </authorList>
    </citation>
    <scope>NUCLEOTIDE SEQUENCE [LARGE SCALE GENOMIC DNA]</scope>
    <source>
        <strain evidence="1 2">A2-HR MARDI</strain>
    </source>
</reference>
<evidence type="ECO:0000313" key="1">
    <source>
        <dbReference type="EMBL" id="AQW28812.1"/>
    </source>
</evidence>
<accession>A0A1U9VDQ8</accession>
<dbReference type="NCBIfam" id="TIGR02215">
    <property type="entry name" value="phage_chp_gp8"/>
    <property type="match status" value="1"/>
</dbReference>
<evidence type="ECO:0008006" key="3">
    <source>
        <dbReference type="Google" id="ProtNLM"/>
    </source>
</evidence>
<dbReference type="InterPro" id="IPR006450">
    <property type="entry name" value="Phage_HK97_gp6-like"/>
</dbReference>
<dbReference type="CDD" id="cd08054">
    <property type="entry name" value="gp6"/>
    <property type="match status" value="1"/>
</dbReference>